<dbReference type="AlphaFoldDB" id="A0A0L9V1U9"/>
<dbReference type="PANTHER" id="PTHR31681:SF12">
    <property type="entry name" value="C2H2-LIKE ZINC FINGER PROTEIN"/>
    <property type="match status" value="1"/>
</dbReference>
<evidence type="ECO:0000313" key="4">
    <source>
        <dbReference type="EMBL" id="KAG2390543.1"/>
    </source>
</evidence>
<dbReference type="OMA" id="TPRSTIC"/>
<keyword evidence="1" id="KW-0479">Metal-binding</keyword>
<gene>
    <name evidence="4" type="ORF">HKW66_Vig0220510</name>
    <name evidence="5" type="ORF">LR48_Vigan07g278900</name>
</gene>
<dbReference type="Gene3D" id="3.90.228.10">
    <property type="match status" value="1"/>
</dbReference>
<evidence type="ECO:0000256" key="2">
    <source>
        <dbReference type="SAM" id="MobiDB-lite"/>
    </source>
</evidence>
<dbReference type="STRING" id="3914.A0A0L9V1U9"/>
<feature type="domain" description="C2H2-type" evidence="3">
    <location>
        <begin position="167"/>
        <end position="195"/>
    </location>
</feature>
<dbReference type="PROSITE" id="PS00028">
    <property type="entry name" value="ZINC_FINGER_C2H2_1"/>
    <property type="match status" value="1"/>
</dbReference>
<dbReference type="SUPFAM" id="SSF56399">
    <property type="entry name" value="ADP-ribosylation"/>
    <property type="match status" value="1"/>
</dbReference>
<feature type="compositionally biased region" description="Polar residues" evidence="2">
    <location>
        <begin position="93"/>
        <end position="103"/>
    </location>
</feature>
<dbReference type="Gramene" id="KOM49085">
    <property type="protein sequence ID" value="KOM49085"/>
    <property type="gene ID" value="LR48_Vigan07g278900"/>
</dbReference>
<name>A0A0L9V1U9_PHAAN</name>
<dbReference type="GO" id="GO:0008270">
    <property type="term" value="F:zinc ion binding"/>
    <property type="evidence" value="ECO:0007669"/>
    <property type="project" value="UniProtKB-KW"/>
</dbReference>
<evidence type="ECO:0000313" key="5">
    <source>
        <dbReference type="EMBL" id="KOM49085.1"/>
    </source>
</evidence>
<reference evidence="5" key="2">
    <citation type="submission" date="2015-02" db="EMBL/GenBank/DDBJ databases">
        <authorList>
            <person name="Chooi Y.-H."/>
        </authorList>
    </citation>
    <scope>NUCLEOTIDE SEQUENCE</scope>
    <source>
        <tissue evidence="5">Seedling</tissue>
    </source>
</reference>
<dbReference type="Proteomes" id="UP000743370">
    <property type="component" value="Unassembled WGS sequence"/>
</dbReference>
<feature type="region of interest" description="Disordered" evidence="2">
    <location>
        <begin position="1"/>
        <end position="39"/>
    </location>
</feature>
<dbReference type="FunFam" id="3.90.228.10:FF:000015">
    <property type="entry name" value="C2H2-like zinc finger protein"/>
    <property type="match status" value="1"/>
</dbReference>
<dbReference type="InterPro" id="IPR013087">
    <property type="entry name" value="Znf_C2H2_type"/>
</dbReference>
<dbReference type="Proteomes" id="UP000053144">
    <property type="component" value="Chromosome 7"/>
</dbReference>
<sequence>MALLTSLPEHSTTPKRHKRKPQQQQQQQKQKQKQKAASSWDQIKNLLTCKQMEGSRVHDPSKGYSKIGSSCSSICSFRDVVHGNTRVVHRSDNSSPESSSLGQETGLLTRKPVTASTRSTAAKSNAGTTYTSSSSSRGMQFRKLSGCYECHMIIDPSRLPVARSTVCACSHCGEVFPKMESLELHQAVRHAVSELGPEDSGRNIVEIIFKSSWLKKDNPICKIERILKVHNTQRTIQRFEECRDTVKNRALGSTKKNPRCAADGNELLRFHCTTLTCALGARGSSSLCASVPGCGVCTIIRHGFQGGGGEHAKGKGVRTTASSGRAHDSVVCGDGTRRAMLVCRVIAGRVKRVAEDTPPSEEEHVSVASYDSVAGYAGIYSNLEELVVFNPKAILPCFVVIYKVPSC</sequence>
<dbReference type="EMBL" id="CM003377">
    <property type="protein sequence ID" value="KOM49085.1"/>
    <property type="molecule type" value="Genomic_DNA"/>
</dbReference>
<evidence type="ECO:0000256" key="1">
    <source>
        <dbReference type="PROSITE-ProRule" id="PRU00042"/>
    </source>
</evidence>
<protein>
    <recommendedName>
        <fullName evidence="3">C2H2-type domain-containing protein</fullName>
    </recommendedName>
</protein>
<evidence type="ECO:0000313" key="7">
    <source>
        <dbReference type="Proteomes" id="UP000743370"/>
    </source>
</evidence>
<accession>A0A0L9V1U9</accession>
<keyword evidence="1" id="KW-0862">Zinc</keyword>
<feature type="region of interest" description="Disordered" evidence="2">
    <location>
        <begin position="88"/>
        <end position="135"/>
    </location>
</feature>
<dbReference type="EMBL" id="JABFOF010000007">
    <property type="protein sequence ID" value="KAG2390543.1"/>
    <property type="molecule type" value="Genomic_DNA"/>
</dbReference>
<reference evidence="6" key="1">
    <citation type="journal article" date="2015" name="Proc. Natl. Acad. Sci. U.S.A.">
        <title>Genome sequencing of adzuki bean (Vigna angularis) provides insight into high starch and low fat accumulation and domestication.</title>
        <authorList>
            <person name="Yang K."/>
            <person name="Tian Z."/>
            <person name="Chen C."/>
            <person name="Luo L."/>
            <person name="Zhao B."/>
            <person name="Wang Z."/>
            <person name="Yu L."/>
            <person name="Li Y."/>
            <person name="Sun Y."/>
            <person name="Li W."/>
            <person name="Chen Y."/>
            <person name="Li Y."/>
            <person name="Zhang Y."/>
            <person name="Ai D."/>
            <person name="Zhao J."/>
            <person name="Shang C."/>
            <person name="Ma Y."/>
            <person name="Wu B."/>
            <person name="Wang M."/>
            <person name="Gao L."/>
            <person name="Sun D."/>
            <person name="Zhang P."/>
            <person name="Guo F."/>
            <person name="Wang W."/>
            <person name="Li Y."/>
            <person name="Wang J."/>
            <person name="Varshney R.K."/>
            <person name="Wang J."/>
            <person name="Ling H.Q."/>
            <person name="Wan P."/>
        </authorList>
    </citation>
    <scope>NUCLEOTIDE SEQUENCE</scope>
    <source>
        <strain evidence="6">cv. Jingnong 6</strain>
    </source>
</reference>
<feature type="compositionally biased region" description="Polar residues" evidence="2">
    <location>
        <begin position="114"/>
        <end position="131"/>
    </location>
</feature>
<dbReference type="PROSITE" id="PS50157">
    <property type="entry name" value="ZINC_FINGER_C2H2_2"/>
    <property type="match status" value="1"/>
</dbReference>
<evidence type="ECO:0000259" key="3">
    <source>
        <dbReference type="PROSITE" id="PS50157"/>
    </source>
</evidence>
<reference evidence="4 7" key="3">
    <citation type="submission" date="2020-05" db="EMBL/GenBank/DDBJ databases">
        <title>Vigna angularis (adzuki bean) Var. LongXiaoDou No. 4 denovo assembly.</title>
        <authorList>
            <person name="Xiang H."/>
        </authorList>
    </citation>
    <scope>NUCLEOTIDE SEQUENCE [LARGE SCALE GENOMIC DNA]</scope>
    <source>
        <tissue evidence="4">Leaf</tissue>
    </source>
</reference>
<keyword evidence="1" id="KW-0863">Zinc-finger</keyword>
<organism evidence="5 6">
    <name type="scientific">Phaseolus angularis</name>
    <name type="common">Azuki bean</name>
    <name type="synonym">Vigna angularis</name>
    <dbReference type="NCBI Taxonomy" id="3914"/>
    <lineage>
        <taxon>Eukaryota</taxon>
        <taxon>Viridiplantae</taxon>
        <taxon>Streptophyta</taxon>
        <taxon>Embryophyta</taxon>
        <taxon>Tracheophyta</taxon>
        <taxon>Spermatophyta</taxon>
        <taxon>Magnoliopsida</taxon>
        <taxon>eudicotyledons</taxon>
        <taxon>Gunneridae</taxon>
        <taxon>Pentapetalae</taxon>
        <taxon>rosids</taxon>
        <taxon>fabids</taxon>
        <taxon>Fabales</taxon>
        <taxon>Fabaceae</taxon>
        <taxon>Papilionoideae</taxon>
        <taxon>50 kb inversion clade</taxon>
        <taxon>NPAAA clade</taxon>
        <taxon>indigoferoid/millettioid clade</taxon>
        <taxon>Phaseoleae</taxon>
        <taxon>Vigna</taxon>
    </lineage>
</organism>
<dbReference type="PANTHER" id="PTHR31681">
    <property type="entry name" value="C2H2-LIKE ZINC FINGER PROTEIN"/>
    <property type="match status" value="1"/>
</dbReference>
<evidence type="ECO:0000313" key="6">
    <source>
        <dbReference type="Proteomes" id="UP000053144"/>
    </source>
</evidence>
<proteinExistence type="predicted"/>
<dbReference type="OrthoDB" id="9514740at2759"/>